<dbReference type="Pfam" id="PF00300">
    <property type="entry name" value="His_Phos_1"/>
    <property type="match status" value="1"/>
</dbReference>
<feature type="region of interest" description="Disordered" evidence="1">
    <location>
        <begin position="1"/>
        <end position="48"/>
    </location>
</feature>
<gene>
    <name evidence="2" type="ORF">GCM10023082_51920</name>
</gene>
<dbReference type="Proteomes" id="UP001499884">
    <property type="component" value="Unassembled WGS sequence"/>
</dbReference>
<evidence type="ECO:0000256" key="1">
    <source>
        <dbReference type="SAM" id="MobiDB-lite"/>
    </source>
</evidence>
<dbReference type="SMART" id="SM00855">
    <property type="entry name" value="PGAM"/>
    <property type="match status" value="1"/>
</dbReference>
<organism evidence="2 3">
    <name type="scientific">Streptomyces tremellae</name>
    <dbReference type="NCBI Taxonomy" id="1124239"/>
    <lineage>
        <taxon>Bacteria</taxon>
        <taxon>Bacillati</taxon>
        <taxon>Actinomycetota</taxon>
        <taxon>Actinomycetes</taxon>
        <taxon>Kitasatosporales</taxon>
        <taxon>Streptomycetaceae</taxon>
        <taxon>Streptomyces</taxon>
    </lineage>
</organism>
<comment type="caution">
    <text evidence="2">The sequence shown here is derived from an EMBL/GenBank/DDBJ whole genome shotgun (WGS) entry which is preliminary data.</text>
</comment>
<evidence type="ECO:0000313" key="2">
    <source>
        <dbReference type="EMBL" id="GAA3749495.1"/>
    </source>
</evidence>
<dbReference type="PANTHER" id="PTHR48100:SF62">
    <property type="entry name" value="GLUCOSYL-3-PHOSPHOGLYCERATE PHOSPHATASE"/>
    <property type="match status" value="1"/>
</dbReference>
<proteinExistence type="predicted"/>
<dbReference type="PANTHER" id="PTHR48100">
    <property type="entry name" value="BROAD-SPECIFICITY PHOSPHATASE YOR283W-RELATED"/>
    <property type="match status" value="1"/>
</dbReference>
<feature type="compositionally biased region" description="Low complexity" evidence="1">
    <location>
        <begin position="35"/>
        <end position="47"/>
    </location>
</feature>
<reference evidence="3" key="1">
    <citation type="journal article" date="2019" name="Int. J. Syst. Evol. Microbiol.">
        <title>The Global Catalogue of Microorganisms (GCM) 10K type strain sequencing project: providing services to taxonomists for standard genome sequencing and annotation.</title>
        <authorList>
            <consortium name="The Broad Institute Genomics Platform"/>
            <consortium name="The Broad Institute Genome Sequencing Center for Infectious Disease"/>
            <person name="Wu L."/>
            <person name="Ma J."/>
        </authorList>
    </citation>
    <scope>NUCLEOTIDE SEQUENCE [LARGE SCALE GENOMIC DNA]</scope>
    <source>
        <strain evidence="3">JCM 30846</strain>
    </source>
</reference>
<sequence>MNTPQADRTPPQGTAGGPASPPGAAEARGARARDAGAAPAAPSPAGATVGWSAAADAGAPTVLVLLRHGETALTPEKRFSGSGGDDPCLSAAGRRQAAAAAAELAARAGIQDVVSSPLGRCVETAGAVAARTGLDVHVEHDLREADFGAWEGLTFAEARERHPADLAAWQSSPWAPPTGGESFGALGERVEAALAALLARYAGRTVLVVTHVTPVKTLVRRALGAPPEALFRMELSPASTSAIAYYPDGSASLRVFNDTSYLR</sequence>
<dbReference type="Gene3D" id="3.40.50.1240">
    <property type="entry name" value="Phosphoglycerate mutase-like"/>
    <property type="match status" value="1"/>
</dbReference>
<dbReference type="SUPFAM" id="SSF53254">
    <property type="entry name" value="Phosphoglycerate mutase-like"/>
    <property type="match status" value="1"/>
</dbReference>
<protein>
    <recommendedName>
        <fullName evidence="4">Acid phosphatase</fullName>
    </recommendedName>
</protein>
<evidence type="ECO:0000313" key="3">
    <source>
        <dbReference type="Proteomes" id="UP001499884"/>
    </source>
</evidence>
<dbReference type="CDD" id="cd07067">
    <property type="entry name" value="HP_PGM_like"/>
    <property type="match status" value="1"/>
</dbReference>
<accession>A0ABP7FYQ4</accession>
<name>A0ABP7FYQ4_9ACTN</name>
<dbReference type="InterPro" id="IPR013078">
    <property type="entry name" value="His_Pase_superF_clade-1"/>
</dbReference>
<keyword evidence="3" id="KW-1185">Reference proteome</keyword>
<dbReference type="InterPro" id="IPR050275">
    <property type="entry name" value="PGM_Phosphatase"/>
</dbReference>
<dbReference type="EMBL" id="BAABEP010000049">
    <property type="protein sequence ID" value="GAA3749495.1"/>
    <property type="molecule type" value="Genomic_DNA"/>
</dbReference>
<dbReference type="InterPro" id="IPR029033">
    <property type="entry name" value="His_PPase_superfam"/>
</dbReference>
<evidence type="ECO:0008006" key="4">
    <source>
        <dbReference type="Google" id="ProtNLM"/>
    </source>
</evidence>